<proteinExistence type="predicted"/>
<feature type="domain" description="Glycosyltransferase subfamily 4-like N-terminal" evidence="2">
    <location>
        <begin position="57"/>
        <end position="207"/>
    </location>
</feature>
<evidence type="ECO:0000259" key="1">
    <source>
        <dbReference type="Pfam" id="PF00534"/>
    </source>
</evidence>
<dbReference type="InterPro" id="IPR028098">
    <property type="entry name" value="Glyco_trans_4-like_N"/>
</dbReference>
<dbReference type="GO" id="GO:0016757">
    <property type="term" value="F:glycosyltransferase activity"/>
    <property type="evidence" value="ECO:0007669"/>
    <property type="project" value="UniProtKB-KW"/>
</dbReference>
<dbReference type="InterPro" id="IPR050194">
    <property type="entry name" value="Glycosyltransferase_grp1"/>
</dbReference>
<gene>
    <name evidence="3" type="ORF">NV381_16985</name>
</gene>
<dbReference type="PANTHER" id="PTHR45947">
    <property type="entry name" value="SULFOQUINOVOSYL TRANSFERASE SQD2"/>
    <property type="match status" value="1"/>
</dbReference>
<dbReference type="RefSeq" id="WP_258214483.1">
    <property type="nucleotide sequence ID" value="NZ_JANQBD010000012.1"/>
</dbReference>
<evidence type="ECO:0000313" key="3">
    <source>
        <dbReference type="EMBL" id="MCR8632898.1"/>
    </source>
</evidence>
<dbReference type="Proteomes" id="UP001300012">
    <property type="component" value="Unassembled WGS sequence"/>
</dbReference>
<protein>
    <submittedName>
        <fullName evidence="3">Glycosyltransferase</fullName>
        <ecNumber evidence="3">2.4.-.-</ecNumber>
    </submittedName>
</protein>
<dbReference type="InterPro" id="IPR001296">
    <property type="entry name" value="Glyco_trans_1"/>
</dbReference>
<keyword evidence="3" id="KW-0328">Glycosyltransferase</keyword>
<reference evidence="3 4" key="1">
    <citation type="submission" date="2022-08" db="EMBL/GenBank/DDBJ databases">
        <title>Paenibacillus endoradicis sp. nov., Paenibacillus radicibacter sp. nov and Paenibacillus pararadicis sp. nov., three cold-adapted plant growth-promoting bacteria isolated from root of Larix gmelinii in Great Khingan.</title>
        <authorList>
            <person name="Xue H."/>
        </authorList>
    </citation>
    <scope>NUCLEOTIDE SEQUENCE [LARGE SCALE GENOMIC DNA]</scope>
    <source>
        <strain evidence="3 4">N5-1-1-5</strain>
    </source>
</reference>
<organism evidence="3 4">
    <name type="scientific">Paenibacillus radicis</name>
    <name type="common">ex Xue et al. 2023</name>
    <dbReference type="NCBI Taxonomy" id="2972489"/>
    <lineage>
        <taxon>Bacteria</taxon>
        <taxon>Bacillati</taxon>
        <taxon>Bacillota</taxon>
        <taxon>Bacilli</taxon>
        <taxon>Bacillales</taxon>
        <taxon>Paenibacillaceae</taxon>
        <taxon>Paenibacillus</taxon>
    </lineage>
</organism>
<keyword evidence="3" id="KW-0808">Transferase</keyword>
<feature type="domain" description="Glycosyl transferase family 1" evidence="1">
    <location>
        <begin position="221"/>
        <end position="366"/>
    </location>
</feature>
<dbReference type="Gene3D" id="3.40.50.2000">
    <property type="entry name" value="Glycogen Phosphorylase B"/>
    <property type="match status" value="2"/>
</dbReference>
<dbReference type="SUPFAM" id="SSF53756">
    <property type="entry name" value="UDP-Glycosyltransferase/glycogen phosphorylase"/>
    <property type="match status" value="1"/>
</dbReference>
<dbReference type="EMBL" id="JANQBD010000012">
    <property type="protein sequence ID" value="MCR8632898.1"/>
    <property type="molecule type" value="Genomic_DNA"/>
</dbReference>
<dbReference type="EC" id="2.4.-.-" evidence="3"/>
<accession>A0ABT1YI88</accession>
<name>A0ABT1YI88_9BACL</name>
<dbReference type="Pfam" id="PF13439">
    <property type="entry name" value="Glyco_transf_4"/>
    <property type="match status" value="1"/>
</dbReference>
<comment type="caution">
    <text evidence="3">The sequence shown here is derived from an EMBL/GenBank/DDBJ whole genome shotgun (WGS) entry which is preliminary data.</text>
</comment>
<sequence length="432" mass="48632">MLKKKRGAQSLLPKKKKQTAVMLNKIHVPSPATLEPPILSKLSVPMRILMVIDQLNIGGTETYTLSITRELIKKGAIVVIACKKGKLLEHFLGLGCPFYEIDFVLDNYELDHENHIKNLQLLKSVILSERIDLVHGHQIPSGSLARTAADQMNIPYVFTVHGAYYDKEFLDSAQKNSTITCVSPSIRRLLKSKGIDSKVIANGIDTHEYHAYGSTYLDHFRDRLGIPHFATIILYAGRLSWEKGEIGEEIIHTIDAMRNNGYPNLHLIIAGGGNKQEDIIKLATTKQQPGFETYIHYVGEVMNMGAYYSLSDCVIGTGRVALEAMSCERPLIASGSRGLLGIVKPENYEKAWDCWFGDHDSDKKLSRALLTAHLRKIINMEPKAKSHLVQSAKKFVNDRFQISQMVEQLIDIYRQSIQLGMEDEHKRIAQQK</sequence>
<dbReference type="PANTHER" id="PTHR45947:SF3">
    <property type="entry name" value="SULFOQUINOVOSYL TRANSFERASE SQD2"/>
    <property type="match status" value="1"/>
</dbReference>
<keyword evidence="4" id="KW-1185">Reference proteome</keyword>
<evidence type="ECO:0000313" key="4">
    <source>
        <dbReference type="Proteomes" id="UP001300012"/>
    </source>
</evidence>
<evidence type="ECO:0000259" key="2">
    <source>
        <dbReference type="Pfam" id="PF13439"/>
    </source>
</evidence>
<dbReference type="Pfam" id="PF00534">
    <property type="entry name" value="Glycos_transf_1"/>
    <property type="match status" value="1"/>
</dbReference>